<evidence type="ECO:0000313" key="2">
    <source>
        <dbReference type="EMBL" id="UXY19916.1"/>
    </source>
</evidence>
<feature type="compositionally biased region" description="Basic and acidic residues" evidence="1">
    <location>
        <begin position="86"/>
        <end position="109"/>
    </location>
</feature>
<sequence>MNNAKIGAAVLGGYLLGRTKKGKLALSLGAAMAGSRMRPGQVGKLLQDSPVLGNVSKQVRGELASAGKAAATTVLSAKAESLADALHERTAGLKERTHGEGGRGRHEEARDEEDADEEGDRDEGGRDDGSRRERRSGAGEEPGHRSEGREKRAKSGSARSRRPDDG</sequence>
<feature type="region of interest" description="Disordered" evidence="1">
    <location>
        <begin position="86"/>
        <end position="166"/>
    </location>
</feature>
<dbReference type="EMBL" id="CP106793">
    <property type="protein sequence ID" value="UXY19916.1"/>
    <property type="molecule type" value="Genomic_DNA"/>
</dbReference>
<keyword evidence="3" id="KW-1185">Reference proteome</keyword>
<proteinExistence type="predicted"/>
<name>A0ABY6E286_9ACTN</name>
<accession>A0ABY6E286</accession>
<evidence type="ECO:0000313" key="3">
    <source>
        <dbReference type="Proteomes" id="UP001061298"/>
    </source>
</evidence>
<organism evidence="2 3">
    <name type="scientific">Streptomyces cynarae</name>
    <dbReference type="NCBI Taxonomy" id="2981134"/>
    <lineage>
        <taxon>Bacteria</taxon>
        <taxon>Bacillati</taxon>
        <taxon>Actinomycetota</taxon>
        <taxon>Actinomycetes</taxon>
        <taxon>Kitasatosporales</taxon>
        <taxon>Streptomycetaceae</taxon>
        <taxon>Streptomyces</taxon>
    </lineage>
</organism>
<feature type="compositionally biased region" description="Acidic residues" evidence="1">
    <location>
        <begin position="110"/>
        <end position="121"/>
    </location>
</feature>
<protein>
    <recommendedName>
        <fullName evidence="4">DNA primase</fullName>
    </recommendedName>
</protein>
<reference evidence="2" key="1">
    <citation type="submission" date="2022-10" db="EMBL/GenBank/DDBJ databases">
        <authorList>
            <person name="Mo P."/>
        </authorList>
    </citation>
    <scope>NUCLEOTIDE SEQUENCE</scope>
    <source>
        <strain evidence="2">HUAS 13-4</strain>
    </source>
</reference>
<feature type="compositionally biased region" description="Basic and acidic residues" evidence="1">
    <location>
        <begin position="122"/>
        <end position="150"/>
    </location>
</feature>
<gene>
    <name evidence="2" type="ORF">N8I84_15160</name>
</gene>
<dbReference type="Proteomes" id="UP001061298">
    <property type="component" value="Chromosome"/>
</dbReference>
<dbReference type="RefSeq" id="WP_263230034.1">
    <property type="nucleotide sequence ID" value="NZ_CP106793.1"/>
</dbReference>
<evidence type="ECO:0000256" key="1">
    <source>
        <dbReference type="SAM" id="MobiDB-lite"/>
    </source>
</evidence>
<evidence type="ECO:0008006" key="4">
    <source>
        <dbReference type="Google" id="ProtNLM"/>
    </source>
</evidence>